<sequence length="789" mass="87399">MGSRDETSDVTSITPVIEDTIYVALGKEVKEGKSVLLWALHNSGGKRICILLVHQPARLLPFALGPTKAPANYVNEILVREYQETGRLNMQETLKQYVRICGKMGVQSILLPRFTPDVQVQKLHFEMDSIEKGIVELVSQHGIRKLVMGAAADKHYKRKMMDIRSKKAKYVCQQAPAFCGIQFICKGCLIYTREARSDTDTGQPDLMRLRFIPSRHNTNSAETGQSNNLRSIPAGRGHNRDSSNRSILNTAPFPEGTKELSSPKSRQAEGSCHELDVLSKRSPSGSGGSPCPSRSEPDLTPSTLTLRSPTLDGSAFSPALGYPRSCSTEEVASSSRKPFLRLNSSARTISTCSSNGSRSIMNGSLDITLHEKLQRAMAEAEKVTLWHKKAARDLSEAIARAQEELRHRRTIEEAQAKEKEELVKVKNQIDQVMEKLRIFQEQETSLKRQIAQLQKESVELQVERNTALKEAEELRNKHGDGSSIHPLQFSEFFSLSEIAEATQSFTESMKIGGGGYGSIYKGHLHQTEVAIKRLHSHCRLGASEFRMKVQVLSQLRHPNLVKFIGSCPEAFALIYEYLPNGSLEDRLRCKDNSPPLSWQTRISIAAELCSVLVYLHSSKPHSIVHGNLKPSNILLDANFVCKLSDFGICRVLCHEQGSNNNTTVCCVTVQKGDAPYIDPEFLETGVHTMNSDVSSFGIILLQLLTGRPPISLLNTVKYALDSGNLKALLEPLAGDWPMVLSEKLAHLGLRCCDGNQENRPDLISYVYKALEQMRASCGASSSSQLGSED</sequence>
<dbReference type="PANTHER" id="PTHR45647:SF100">
    <property type="entry name" value="U-BOX DOMAIN-CONTAINING PROTEIN 33"/>
    <property type="match status" value="1"/>
</dbReference>
<reference evidence="8 9" key="1">
    <citation type="journal article" date="2019" name="Plant Biotechnol. J.">
        <title>The red bayberry genome and genetic basis of sex determination.</title>
        <authorList>
            <person name="Jia H.M."/>
            <person name="Jia H.J."/>
            <person name="Cai Q.L."/>
            <person name="Wang Y."/>
            <person name="Zhao H.B."/>
            <person name="Yang W.F."/>
            <person name="Wang G.Y."/>
            <person name="Li Y.H."/>
            <person name="Zhan D.L."/>
            <person name="Shen Y.T."/>
            <person name="Niu Q.F."/>
            <person name="Chang L."/>
            <person name="Qiu J."/>
            <person name="Zhao L."/>
            <person name="Xie H.B."/>
            <person name="Fu W.Y."/>
            <person name="Jin J."/>
            <person name="Li X.W."/>
            <person name="Jiao Y."/>
            <person name="Zhou C.C."/>
            <person name="Tu T."/>
            <person name="Chai C.Y."/>
            <person name="Gao J.L."/>
            <person name="Fan L.J."/>
            <person name="van de Weg E."/>
            <person name="Wang J.Y."/>
            <person name="Gao Z.S."/>
        </authorList>
    </citation>
    <scope>NUCLEOTIDE SEQUENCE [LARGE SCALE GENOMIC DNA]</scope>
    <source>
        <tissue evidence="8">Leaves</tissue>
    </source>
</reference>
<feature type="compositionally biased region" description="Polar residues" evidence="6">
    <location>
        <begin position="216"/>
        <end position="230"/>
    </location>
</feature>
<accession>A0A6A1VNW7</accession>
<feature type="domain" description="Protein kinase" evidence="7">
    <location>
        <begin position="505"/>
        <end position="770"/>
    </location>
</feature>
<keyword evidence="5" id="KW-0175">Coiled coil</keyword>
<dbReference type="Gene3D" id="1.10.510.10">
    <property type="entry name" value="Transferase(Phosphotransferase) domain 1"/>
    <property type="match status" value="1"/>
</dbReference>
<dbReference type="Pfam" id="PF07714">
    <property type="entry name" value="PK_Tyr_Ser-Thr"/>
    <property type="match status" value="1"/>
</dbReference>
<evidence type="ECO:0000256" key="4">
    <source>
        <dbReference type="PROSITE-ProRule" id="PRU10141"/>
    </source>
</evidence>
<keyword evidence="3" id="KW-0833">Ubl conjugation pathway</keyword>
<dbReference type="SUPFAM" id="SSF56112">
    <property type="entry name" value="Protein kinase-like (PK-like)"/>
    <property type="match status" value="1"/>
</dbReference>
<proteinExistence type="predicted"/>
<dbReference type="InterPro" id="IPR011009">
    <property type="entry name" value="Kinase-like_dom_sf"/>
</dbReference>
<evidence type="ECO:0000256" key="2">
    <source>
        <dbReference type="ARBA" id="ARBA00012483"/>
    </source>
</evidence>
<comment type="caution">
    <text evidence="8">The sequence shown here is derived from an EMBL/GenBank/DDBJ whole genome shotgun (WGS) entry which is preliminary data.</text>
</comment>
<dbReference type="InterPro" id="IPR017441">
    <property type="entry name" value="Protein_kinase_ATP_BS"/>
</dbReference>
<dbReference type="InterPro" id="IPR051348">
    <property type="entry name" value="U-box_ubiquitin_ligases"/>
</dbReference>
<dbReference type="OrthoDB" id="4062651at2759"/>
<keyword evidence="9" id="KW-1185">Reference proteome</keyword>
<feature type="region of interest" description="Disordered" evidence="6">
    <location>
        <begin position="216"/>
        <end position="304"/>
    </location>
</feature>
<gene>
    <name evidence="8" type="ORF">CJ030_MR5G000864</name>
</gene>
<feature type="coiled-coil region" evidence="5">
    <location>
        <begin position="400"/>
        <end position="477"/>
    </location>
</feature>
<dbReference type="EMBL" id="RXIC02000023">
    <property type="protein sequence ID" value="KAB1214365.1"/>
    <property type="molecule type" value="Genomic_DNA"/>
</dbReference>
<dbReference type="EC" id="2.3.2.27" evidence="2"/>
<dbReference type="GO" id="GO:0004672">
    <property type="term" value="F:protein kinase activity"/>
    <property type="evidence" value="ECO:0007669"/>
    <property type="project" value="InterPro"/>
</dbReference>
<evidence type="ECO:0000256" key="3">
    <source>
        <dbReference type="ARBA" id="ARBA00022786"/>
    </source>
</evidence>
<evidence type="ECO:0000259" key="7">
    <source>
        <dbReference type="PROSITE" id="PS50011"/>
    </source>
</evidence>
<dbReference type="PANTHER" id="PTHR45647">
    <property type="entry name" value="OS02G0152300 PROTEIN"/>
    <property type="match status" value="1"/>
</dbReference>
<dbReference type="AlphaFoldDB" id="A0A6A1VNW7"/>
<dbReference type="InterPro" id="IPR000719">
    <property type="entry name" value="Prot_kinase_dom"/>
</dbReference>
<organism evidence="8 9">
    <name type="scientific">Morella rubra</name>
    <name type="common">Chinese bayberry</name>
    <dbReference type="NCBI Taxonomy" id="262757"/>
    <lineage>
        <taxon>Eukaryota</taxon>
        <taxon>Viridiplantae</taxon>
        <taxon>Streptophyta</taxon>
        <taxon>Embryophyta</taxon>
        <taxon>Tracheophyta</taxon>
        <taxon>Spermatophyta</taxon>
        <taxon>Magnoliopsida</taxon>
        <taxon>eudicotyledons</taxon>
        <taxon>Gunneridae</taxon>
        <taxon>Pentapetalae</taxon>
        <taxon>rosids</taxon>
        <taxon>fabids</taxon>
        <taxon>Fagales</taxon>
        <taxon>Myricaceae</taxon>
        <taxon>Morella</taxon>
    </lineage>
</organism>
<keyword evidence="4" id="KW-0067">ATP-binding</keyword>
<dbReference type="Gene3D" id="3.30.200.20">
    <property type="entry name" value="Phosphorylase Kinase, domain 1"/>
    <property type="match status" value="1"/>
</dbReference>
<name>A0A6A1VNW7_9ROSI</name>
<dbReference type="InterPro" id="IPR001245">
    <property type="entry name" value="Ser-Thr/Tyr_kinase_cat_dom"/>
</dbReference>
<dbReference type="PROSITE" id="PS50011">
    <property type="entry name" value="PROTEIN_KINASE_DOM"/>
    <property type="match status" value="1"/>
</dbReference>
<protein>
    <recommendedName>
        <fullName evidence="2">RING-type E3 ubiquitin transferase</fullName>
        <ecNumber evidence="2">2.3.2.27</ecNumber>
    </recommendedName>
</protein>
<evidence type="ECO:0000313" key="9">
    <source>
        <dbReference type="Proteomes" id="UP000516437"/>
    </source>
</evidence>
<feature type="compositionally biased region" description="Low complexity" evidence="6">
    <location>
        <begin position="280"/>
        <end position="304"/>
    </location>
</feature>
<evidence type="ECO:0000256" key="1">
    <source>
        <dbReference type="ARBA" id="ARBA00000900"/>
    </source>
</evidence>
<evidence type="ECO:0000313" key="8">
    <source>
        <dbReference type="EMBL" id="KAB1214365.1"/>
    </source>
</evidence>
<dbReference type="CDD" id="cd01989">
    <property type="entry name" value="USP_STK_Ubox_N"/>
    <property type="match status" value="1"/>
</dbReference>
<dbReference type="GO" id="GO:0061630">
    <property type="term" value="F:ubiquitin protein ligase activity"/>
    <property type="evidence" value="ECO:0007669"/>
    <property type="project" value="UniProtKB-EC"/>
</dbReference>
<comment type="catalytic activity">
    <reaction evidence="1">
        <text>S-ubiquitinyl-[E2 ubiquitin-conjugating enzyme]-L-cysteine + [acceptor protein]-L-lysine = [E2 ubiquitin-conjugating enzyme]-L-cysteine + N(6)-ubiquitinyl-[acceptor protein]-L-lysine.</text>
        <dbReference type="EC" id="2.3.2.27"/>
    </reaction>
</comment>
<dbReference type="GO" id="GO:0005524">
    <property type="term" value="F:ATP binding"/>
    <property type="evidence" value="ECO:0007669"/>
    <property type="project" value="UniProtKB-UniRule"/>
</dbReference>
<evidence type="ECO:0000256" key="6">
    <source>
        <dbReference type="SAM" id="MobiDB-lite"/>
    </source>
</evidence>
<dbReference type="Proteomes" id="UP000516437">
    <property type="component" value="Chromosome 5"/>
</dbReference>
<feature type="binding site" evidence="4">
    <location>
        <position position="532"/>
    </location>
    <ligand>
        <name>ATP</name>
        <dbReference type="ChEBI" id="CHEBI:30616"/>
    </ligand>
</feature>
<keyword evidence="4" id="KW-0547">Nucleotide-binding</keyword>
<dbReference type="PROSITE" id="PS00107">
    <property type="entry name" value="PROTEIN_KINASE_ATP"/>
    <property type="match status" value="1"/>
</dbReference>
<evidence type="ECO:0000256" key="5">
    <source>
        <dbReference type="SAM" id="Coils"/>
    </source>
</evidence>